<evidence type="ECO:0000256" key="1">
    <source>
        <dbReference type="SAM" id="MobiDB-lite"/>
    </source>
</evidence>
<feature type="region of interest" description="Disordered" evidence="1">
    <location>
        <begin position="548"/>
        <end position="620"/>
    </location>
</feature>
<reference evidence="3" key="1">
    <citation type="submission" date="2018-06" db="EMBL/GenBank/DDBJ databases">
        <title>Genome assembly of Danube salmon.</title>
        <authorList>
            <person name="Macqueen D.J."/>
            <person name="Gundappa M.K."/>
        </authorList>
    </citation>
    <scope>NUCLEOTIDE SEQUENCE [LARGE SCALE GENOMIC DNA]</scope>
</reference>
<accession>A0A4W5MUC6</accession>
<feature type="compositionally biased region" description="Polar residues" evidence="1">
    <location>
        <begin position="565"/>
        <end position="595"/>
    </location>
</feature>
<feature type="region of interest" description="Disordered" evidence="1">
    <location>
        <begin position="633"/>
        <end position="665"/>
    </location>
</feature>
<feature type="region of interest" description="Disordered" evidence="1">
    <location>
        <begin position="332"/>
        <end position="379"/>
    </location>
</feature>
<feature type="compositionally biased region" description="Basic and acidic residues" evidence="1">
    <location>
        <begin position="37"/>
        <end position="54"/>
    </location>
</feature>
<feature type="compositionally biased region" description="Polar residues" evidence="1">
    <location>
        <begin position="245"/>
        <end position="258"/>
    </location>
</feature>
<dbReference type="Proteomes" id="UP000314982">
    <property type="component" value="Unassembled WGS sequence"/>
</dbReference>
<feature type="compositionally biased region" description="Polar residues" evidence="1">
    <location>
        <begin position="633"/>
        <end position="647"/>
    </location>
</feature>
<feature type="region of interest" description="Disordered" evidence="1">
    <location>
        <begin position="199"/>
        <end position="258"/>
    </location>
</feature>
<keyword evidence="3" id="KW-1185">Reference proteome</keyword>
<feature type="compositionally biased region" description="Polar residues" evidence="1">
    <location>
        <begin position="355"/>
        <end position="364"/>
    </location>
</feature>
<feature type="compositionally biased region" description="Pro residues" evidence="1">
    <location>
        <begin position="748"/>
        <end position="773"/>
    </location>
</feature>
<feature type="compositionally biased region" description="Polar residues" evidence="1">
    <location>
        <begin position="1"/>
        <end position="10"/>
    </location>
</feature>
<reference evidence="2" key="3">
    <citation type="submission" date="2025-09" db="UniProtKB">
        <authorList>
            <consortium name="Ensembl"/>
        </authorList>
    </citation>
    <scope>IDENTIFICATION</scope>
</reference>
<dbReference type="AlphaFoldDB" id="A0A4W5MUC6"/>
<evidence type="ECO:0000313" key="3">
    <source>
        <dbReference type="Proteomes" id="UP000314982"/>
    </source>
</evidence>
<feature type="region of interest" description="Disordered" evidence="1">
    <location>
        <begin position="153"/>
        <end position="180"/>
    </location>
</feature>
<feature type="compositionally biased region" description="Polar residues" evidence="1">
    <location>
        <begin position="604"/>
        <end position="615"/>
    </location>
</feature>
<feature type="compositionally biased region" description="Basic and acidic residues" evidence="1">
    <location>
        <begin position="11"/>
        <end position="29"/>
    </location>
</feature>
<feature type="region of interest" description="Disordered" evidence="1">
    <location>
        <begin position="1"/>
        <end position="66"/>
    </location>
</feature>
<feature type="compositionally biased region" description="Basic and acidic residues" evidence="1">
    <location>
        <begin position="843"/>
        <end position="852"/>
    </location>
</feature>
<feature type="compositionally biased region" description="Pro residues" evidence="1">
    <location>
        <begin position="863"/>
        <end position="873"/>
    </location>
</feature>
<dbReference type="STRING" id="62062.ENSHHUP00000041458"/>
<feature type="compositionally biased region" description="Basic and acidic residues" evidence="1">
    <location>
        <begin position="162"/>
        <end position="172"/>
    </location>
</feature>
<dbReference type="Ensembl" id="ENSHHUT00000043050.1">
    <property type="protein sequence ID" value="ENSHHUP00000041458.1"/>
    <property type="gene ID" value="ENSHHUG00000025610.1"/>
</dbReference>
<feature type="compositionally biased region" description="Basic and acidic residues" evidence="1">
    <location>
        <begin position="909"/>
        <end position="922"/>
    </location>
</feature>
<feature type="region of interest" description="Disordered" evidence="1">
    <location>
        <begin position="420"/>
        <end position="450"/>
    </location>
</feature>
<feature type="compositionally biased region" description="Low complexity" evidence="1">
    <location>
        <begin position="890"/>
        <end position="900"/>
    </location>
</feature>
<protein>
    <submittedName>
        <fullName evidence="2">Uncharacterized protein</fullName>
    </submittedName>
</protein>
<proteinExistence type="predicted"/>
<reference evidence="2" key="2">
    <citation type="submission" date="2025-08" db="UniProtKB">
        <authorList>
            <consortium name="Ensembl"/>
        </authorList>
    </citation>
    <scope>IDENTIFICATION</scope>
</reference>
<evidence type="ECO:0000313" key="2">
    <source>
        <dbReference type="Ensembl" id="ENSHHUP00000041458.1"/>
    </source>
</evidence>
<feature type="compositionally biased region" description="Polar residues" evidence="1">
    <location>
        <begin position="548"/>
        <end position="558"/>
    </location>
</feature>
<feature type="region of interest" description="Disordered" evidence="1">
    <location>
        <begin position="723"/>
        <end position="781"/>
    </location>
</feature>
<name>A0A4W5MUC6_9TELE</name>
<organism evidence="2 3">
    <name type="scientific">Hucho hucho</name>
    <name type="common">huchen</name>
    <dbReference type="NCBI Taxonomy" id="62062"/>
    <lineage>
        <taxon>Eukaryota</taxon>
        <taxon>Metazoa</taxon>
        <taxon>Chordata</taxon>
        <taxon>Craniata</taxon>
        <taxon>Vertebrata</taxon>
        <taxon>Euteleostomi</taxon>
        <taxon>Actinopterygii</taxon>
        <taxon>Neopterygii</taxon>
        <taxon>Teleostei</taxon>
        <taxon>Protacanthopterygii</taxon>
        <taxon>Salmoniformes</taxon>
        <taxon>Salmonidae</taxon>
        <taxon>Salmoninae</taxon>
        <taxon>Hucho</taxon>
    </lineage>
</organism>
<dbReference type="GeneTree" id="ENSGT01030000235172"/>
<feature type="compositionally biased region" description="Low complexity" evidence="1">
    <location>
        <begin position="223"/>
        <end position="237"/>
    </location>
</feature>
<sequence>MKLAESSTSISDRKASISDRKASISDSKARVGAGEGAGRERSQDSERDRERIMVERSPPPHALSNRPISMPLERLLQGQLSLCSPNQEQTDLGADTLIGTSPFNRPRSHSAELVIESSASLEHGVSTPSTNHNNTRDRTTELDQLDETSYLVIGQGGGSVDGDSKEQLKDRVNPPIKAEGISSRQRTLCYLSRSTKTESNCLHVPTESRPETILHSTTNTPAPSSSSSSSVPSSSVPPLSPLNVDRSNLQSPVSRQDSTISRLIDAVSLGNDTSCGSISALIGQFDLTADQNDLTTNSDPHVFSVMSCLFHPTVQDSSTPYKVTVDCTTPYKDPQTTTSPRKTMNGPIPPRKAHQTPNHANHNLLSPHPKTSHANPPAPLLFSSPETTELEEVYTILDEEVLSPVSVYNLREQTIGNIQADSEESTPMGSLEPSPAKVPPRLGTAANSSWVGSRRGVVEVEDPGQGYGGVSDPTGLGSGGDWGLPWGYRCPSVNSTVSERLLLCQDSAGSSLTEVEINVDEDPLESTLTLPRHNCTWVATSPTKQYAAPQSQFTQLNPSPRYGPQLSQCPSPLKQSSHQPSPRKTPSITPQTQPSIFKRPPNPSTLRLNSHPSTHSRAELSFENSRDITRAYTQQHSYSGPTQAQTRGYQDGTGEGQDQGEASTCFQNGLSSSECLPGLSSMSGSRYVSFPRDRGLYSPISDCDVAYSHLDYNCFRPSAVSAPPYTHLPPQPQSHTQAQPQPQFQPRSGPPPLPLLGPTVAPPLPIPRPPTAPSPCKSKSLGDLTSEDISCNFHSKYNIISRSFITPSMRERRRMRGLGGLSQRLQSADPLTEQLRKLVTLEGDDRDRDRTQSPHLPQLVQLPPKPFIPPSRPCTPSNFVPDAQEDSTPLLSRRLSSRSQSRVRHINNRARERQQEALKSRDMSAPSSVGGVVLRTKVAAGQNPTANRHSTGSYIAGYLDQLEDRGLPEGACSTRGYGYGDHYGDHYHDDSLLPTDSCIQSEPEVYFLLRL</sequence>
<feature type="region of interest" description="Disordered" evidence="1">
    <location>
        <begin position="841"/>
        <end position="928"/>
    </location>
</feature>